<dbReference type="RefSeq" id="WP_197903584.1">
    <property type="nucleotide sequence ID" value="NZ_JACSGR010000006.1"/>
</dbReference>
<dbReference type="EMBL" id="JACSGR010000006">
    <property type="protein sequence ID" value="MBH5329759.1"/>
    <property type="molecule type" value="Genomic_DNA"/>
</dbReference>
<evidence type="ECO:0000313" key="2">
    <source>
        <dbReference type="EMBL" id="MBH5329759.1"/>
    </source>
</evidence>
<gene>
    <name evidence="2" type="ORF">H9Q10_08770</name>
</gene>
<dbReference type="InterPro" id="IPR058172">
    <property type="entry name" value="HLGFF_Neisseriales"/>
</dbReference>
<name>A0ABS0NBS3_9NEIS</name>
<sequence length="103" mass="10808">MRQFTLSTENGTLLGFLVLTADSDDEPQSGHAMIQPHEASLPPDAAAPARTLAALAGQLLAWQAQGEGIALYDAAGSPAADIRQQYLRLGGHTLLLTDLEGNL</sequence>
<evidence type="ECO:0000313" key="3">
    <source>
        <dbReference type="Proteomes" id="UP000768471"/>
    </source>
</evidence>
<protein>
    <submittedName>
        <fullName evidence="2">Uncharacterized protein</fullName>
    </submittedName>
</protein>
<keyword evidence="3" id="KW-1185">Reference proteome</keyword>
<comment type="caution">
    <text evidence="2">The sequence shown here is derived from an EMBL/GenBank/DDBJ whole genome shotgun (WGS) entry which is preliminary data.</text>
</comment>
<accession>A0ABS0NBS3</accession>
<dbReference type="Proteomes" id="UP000768471">
    <property type="component" value="Unassembled WGS sequence"/>
</dbReference>
<organism evidence="2 3">
    <name type="scientific">Eikenella glucosivorans</name>
    <dbReference type="NCBI Taxonomy" id="2766967"/>
    <lineage>
        <taxon>Bacteria</taxon>
        <taxon>Pseudomonadati</taxon>
        <taxon>Pseudomonadota</taxon>
        <taxon>Betaproteobacteria</taxon>
        <taxon>Neisseriales</taxon>
        <taxon>Neisseriaceae</taxon>
        <taxon>Eikenella</taxon>
    </lineage>
</organism>
<evidence type="ECO:0000256" key="1">
    <source>
        <dbReference type="SAM" id="MobiDB-lite"/>
    </source>
</evidence>
<reference evidence="2 3" key="1">
    <citation type="submission" date="2020-09" db="EMBL/GenBank/DDBJ databases">
        <title>Eikenella S3660 sp. nov., isolated from a throat swab.</title>
        <authorList>
            <person name="Buhl M."/>
        </authorList>
    </citation>
    <scope>NUCLEOTIDE SEQUENCE [LARGE SCALE GENOMIC DNA]</scope>
    <source>
        <strain evidence="2 3">S3360</strain>
    </source>
</reference>
<proteinExistence type="predicted"/>
<dbReference type="NCBIfam" id="NF047841">
    <property type="entry name" value="HLGFF_fam"/>
    <property type="match status" value="1"/>
</dbReference>
<feature type="region of interest" description="Disordered" evidence="1">
    <location>
        <begin position="25"/>
        <end position="45"/>
    </location>
</feature>